<accession>A0A8J2P0F7</accession>
<sequence length="12" mass="1606">TWRERFTIIDRI</sequence>
<dbReference type="EMBL" id="CAJVCH010147962">
    <property type="protein sequence ID" value="CAG7727385.1"/>
    <property type="molecule type" value="Genomic_DNA"/>
</dbReference>
<reference evidence="1" key="1">
    <citation type="submission" date="2021-06" db="EMBL/GenBank/DDBJ databases">
        <authorList>
            <person name="Hodson N. C."/>
            <person name="Mongue J. A."/>
            <person name="Jaron S. K."/>
        </authorList>
    </citation>
    <scope>NUCLEOTIDE SEQUENCE</scope>
</reference>
<gene>
    <name evidence="1" type="ORF">AFUS01_LOCUS16230</name>
</gene>
<comment type="caution">
    <text evidence="1">The sequence shown here is derived from an EMBL/GenBank/DDBJ whole genome shotgun (WGS) entry which is preliminary data.</text>
</comment>
<name>A0A8J2P0F7_9HEXA</name>
<dbReference type="Proteomes" id="UP000708208">
    <property type="component" value="Unassembled WGS sequence"/>
</dbReference>
<keyword evidence="2" id="KW-1185">Reference proteome</keyword>
<evidence type="ECO:0000313" key="1">
    <source>
        <dbReference type="EMBL" id="CAG7727385.1"/>
    </source>
</evidence>
<organism evidence="1 2">
    <name type="scientific">Allacma fusca</name>
    <dbReference type="NCBI Taxonomy" id="39272"/>
    <lineage>
        <taxon>Eukaryota</taxon>
        <taxon>Metazoa</taxon>
        <taxon>Ecdysozoa</taxon>
        <taxon>Arthropoda</taxon>
        <taxon>Hexapoda</taxon>
        <taxon>Collembola</taxon>
        <taxon>Symphypleona</taxon>
        <taxon>Sminthuridae</taxon>
        <taxon>Allacma</taxon>
    </lineage>
</organism>
<proteinExistence type="predicted"/>
<feature type="non-terminal residue" evidence="1">
    <location>
        <position position="1"/>
    </location>
</feature>
<protein>
    <submittedName>
        <fullName evidence="1">Uncharacterized protein</fullName>
    </submittedName>
</protein>
<evidence type="ECO:0000313" key="2">
    <source>
        <dbReference type="Proteomes" id="UP000708208"/>
    </source>
</evidence>